<sequence length="145" mass="17079">MAQQSNKNHLRFYAPHHFVFYPFMLAVLSGTIYYAWSSEKNQMLWLFMALIAGAIIWLSFMTRQHYALTLQDRIIMQEMRYRYFVVTGNRFEPLEEELSKAQIFALRFASDNELETLATKAVQEKLSAGAIKKEISNWRADNNRV</sequence>
<evidence type="ECO:0000313" key="2">
    <source>
        <dbReference type="EMBL" id="QYJ68188.1"/>
    </source>
</evidence>
<keyword evidence="1" id="KW-1133">Transmembrane helix</keyword>
<evidence type="ECO:0008006" key="4">
    <source>
        <dbReference type="Google" id="ProtNLM"/>
    </source>
</evidence>
<dbReference type="RefSeq" id="WP_220640532.1">
    <property type="nucleotide sequence ID" value="NZ_CP080429.1"/>
</dbReference>
<organism evidence="2 3">
    <name type="scientific">Flavobacterium litorale</name>
    <dbReference type="NCBI Taxonomy" id="2856519"/>
    <lineage>
        <taxon>Bacteria</taxon>
        <taxon>Pseudomonadati</taxon>
        <taxon>Bacteroidota</taxon>
        <taxon>Flavobacteriia</taxon>
        <taxon>Flavobacteriales</taxon>
        <taxon>Flavobacteriaceae</taxon>
        <taxon>Flavobacterium</taxon>
    </lineage>
</organism>
<keyword evidence="3" id="KW-1185">Reference proteome</keyword>
<protein>
    <recommendedName>
        <fullName evidence="4">ABC transporter permease</fullName>
    </recommendedName>
</protein>
<keyword evidence="1" id="KW-0472">Membrane</keyword>
<evidence type="ECO:0000313" key="3">
    <source>
        <dbReference type="Proteomes" id="UP000825381"/>
    </source>
</evidence>
<proteinExistence type="predicted"/>
<dbReference type="Pfam" id="PF20136">
    <property type="entry name" value="DUF6526"/>
    <property type="match status" value="1"/>
</dbReference>
<reference evidence="2 3" key="1">
    <citation type="submission" date="2021-07" db="EMBL/GenBank/DDBJ databases">
        <title>Flavobacterium WSW3-B6 sp.nov, isolated from seaweed.</title>
        <authorList>
            <person name="Muhammad N."/>
            <person name="Ho H."/>
            <person name="Lee Y.-J."/>
            <person name="Nguyen T."/>
            <person name="Ho J."/>
            <person name="Kim S.-G."/>
        </authorList>
    </citation>
    <scope>NUCLEOTIDE SEQUENCE [LARGE SCALE GENOMIC DNA]</scope>
    <source>
        <strain evidence="2 3">WSW3-B6</strain>
    </source>
</reference>
<accession>A0ABX8VAG3</accession>
<dbReference type="Proteomes" id="UP000825381">
    <property type="component" value="Chromosome"/>
</dbReference>
<evidence type="ECO:0000256" key="1">
    <source>
        <dbReference type="SAM" id="Phobius"/>
    </source>
</evidence>
<feature type="transmembrane region" description="Helical" evidence="1">
    <location>
        <begin position="12"/>
        <end position="36"/>
    </location>
</feature>
<gene>
    <name evidence="2" type="ORF">K1I41_11770</name>
</gene>
<dbReference type="InterPro" id="IPR045385">
    <property type="entry name" value="DUF6526"/>
</dbReference>
<feature type="transmembrane region" description="Helical" evidence="1">
    <location>
        <begin position="42"/>
        <end position="60"/>
    </location>
</feature>
<name>A0ABX8VAG3_9FLAO</name>
<keyword evidence="1" id="KW-0812">Transmembrane</keyword>
<dbReference type="EMBL" id="CP080429">
    <property type="protein sequence ID" value="QYJ68188.1"/>
    <property type="molecule type" value="Genomic_DNA"/>
</dbReference>